<dbReference type="PANTHER" id="PTHR10353">
    <property type="entry name" value="GLYCOSYL HYDROLASE"/>
    <property type="match status" value="1"/>
</dbReference>
<evidence type="ECO:0000256" key="3">
    <source>
        <dbReference type="ARBA" id="ARBA00012744"/>
    </source>
</evidence>
<dbReference type="Proteomes" id="UP001595748">
    <property type="component" value="Unassembled WGS sequence"/>
</dbReference>
<dbReference type="InterPro" id="IPR033132">
    <property type="entry name" value="GH_1_N_CS"/>
</dbReference>
<evidence type="ECO:0000313" key="11">
    <source>
        <dbReference type="EMBL" id="MFC3859651.1"/>
    </source>
</evidence>
<keyword evidence="4 10" id="KW-0378">Hydrolase</keyword>
<dbReference type="NCBIfam" id="TIGR03356">
    <property type="entry name" value="BGL"/>
    <property type="match status" value="1"/>
</dbReference>
<dbReference type="PROSITE" id="PS00653">
    <property type="entry name" value="GLYCOSYL_HYDROL_F1_2"/>
    <property type="match status" value="1"/>
</dbReference>
<dbReference type="EMBL" id="JBHRZF010000025">
    <property type="protein sequence ID" value="MFC3859651.1"/>
    <property type="molecule type" value="Genomic_DNA"/>
</dbReference>
<evidence type="ECO:0000256" key="5">
    <source>
        <dbReference type="ARBA" id="ARBA00023001"/>
    </source>
</evidence>
<evidence type="ECO:0000256" key="7">
    <source>
        <dbReference type="ARBA" id="ARBA00023295"/>
    </source>
</evidence>
<evidence type="ECO:0000256" key="9">
    <source>
        <dbReference type="PROSITE-ProRule" id="PRU10055"/>
    </source>
</evidence>
<dbReference type="InterPro" id="IPR017736">
    <property type="entry name" value="Glyco_hydro_1_beta-glucosidase"/>
</dbReference>
<organism evidence="11 12">
    <name type="scientific">Deinococcus antarcticus</name>
    <dbReference type="NCBI Taxonomy" id="1298767"/>
    <lineage>
        <taxon>Bacteria</taxon>
        <taxon>Thermotogati</taxon>
        <taxon>Deinococcota</taxon>
        <taxon>Deinococci</taxon>
        <taxon>Deinococcales</taxon>
        <taxon>Deinococcaceae</taxon>
        <taxon>Deinococcus</taxon>
    </lineage>
</organism>
<reference evidence="12" key="1">
    <citation type="journal article" date="2019" name="Int. J. Syst. Evol. Microbiol.">
        <title>The Global Catalogue of Microorganisms (GCM) 10K type strain sequencing project: providing services to taxonomists for standard genome sequencing and annotation.</title>
        <authorList>
            <consortium name="The Broad Institute Genomics Platform"/>
            <consortium name="The Broad Institute Genome Sequencing Center for Infectious Disease"/>
            <person name="Wu L."/>
            <person name="Ma J."/>
        </authorList>
    </citation>
    <scope>NUCLEOTIDE SEQUENCE [LARGE SCALE GENOMIC DNA]</scope>
    <source>
        <strain evidence="12">CCTCC AB 2013263</strain>
    </source>
</reference>
<keyword evidence="5" id="KW-0136">Cellulose degradation</keyword>
<evidence type="ECO:0000256" key="4">
    <source>
        <dbReference type="ARBA" id="ARBA00022801"/>
    </source>
</evidence>
<evidence type="ECO:0000256" key="6">
    <source>
        <dbReference type="ARBA" id="ARBA00023277"/>
    </source>
</evidence>
<dbReference type="InterPro" id="IPR001360">
    <property type="entry name" value="Glyco_hydro_1"/>
</dbReference>
<evidence type="ECO:0000256" key="10">
    <source>
        <dbReference type="RuleBase" id="RU361175"/>
    </source>
</evidence>
<dbReference type="InterPro" id="IPR018120">
    <property type="entry name" value="Glyco_hydro_1_AS"/>
</dbReference>
<keyword evidence="6" id="KW-0119">Carbohydrate metabolism</keyword>
<dbReference type="SUPFAM" id="SSF51445">
    <property type="entry name" value="(Trans)glycosidases"/>
    <property type="match status" value="1"/>
</dbReference>
<protein>
    <recommendedName>
        <fullName evidence="3 10">Beta-glucosidase</fullName>
        <ecNumber evidence="3 10">3.2.1.21</ecNumber>
    </recommendedName>
</protein>
<keyword evidence="12" id="KW-1185">Reference proteome</keyword>
<accession>A0ABV8A350</accession>
<dbReference type="Pfam" id="PF00232">
    <property type="entry name" value="Glyco_hydro_1"/>
    <property type="match status" value="1"/>
</dbReference>
<dbReference type="InterPro" id="IPR017853">
    <property type="entry name" value="GH"/>
</dbReference>
<gene>
    <name evidence="11" type="ORF">ACFOPQ_02595</name>
</gene>
<keyword evidence="7 10" id="KW-0326">Glycosidase</keyword>
<name>A0ABV8A350_9DEIO</name>
<dbReference type="PANTHER" id="PTHR10353:SF36">
    <property type="entry name" value="LP05116P"/>
    <property type="match status" value="1"/>
</dbReference>
<comment type="similarity">
    <text evidence="2 10">Belongs to the glycosyl hydrolase 1 family.</text>
</comment>
<sequence length="442" mass="49794">MTLTRQHFPEGFIFGTATSSYQIEGAVQEDGRGPSIWDTFCREPGRIRDGSNGDVACDHYHLWERDLDLLAELGVDAYRFSLAWPRIQPAGSGAVNEKGLDFYERLTDGLLERGIQPYATLYHWDLPQALQDVGGWANRDVAHRFNDYARIVTERLGDRVASIATLNEPWCSSFLSYDIGEHAPGLKNRKLALAAAHHLMLGHGLAMQTMRELNKKAALGIVLNLSPAYAASLAKEDQDARQFADGYSNRWFLDPIFKGGYPADMWDAFGADIPEVRDGDLKIISAKNDFLGVNYYTRSFVSADGQARPEGAEYTHMGWEVYPAGLTELLLRLQNEYHTPPIYITENGAAYPDERGTGSTVHDPQRVAYYQSHLAAVADAARQGVDVRGYFAWSMLDNFEWAWGYERRFGLFYVDYATQERVWKDSGRWYQALIGQAVTATR</sequence>
<comment type="caution">
    <text evidence="11">The sequence shown here is derived from an EMBL/GenBank/DDBJ whole genome shotgun (WGS) entry which is preliminary data.</text>
</comment>
<proteinExistence type="inferred from homology"/>
<dbReference type="EC" id="3.2.1.21" evidence="3 10"/>
<feature type="active site" description="Nucleophile" evidence="9">
    <location>
        <position position="346"/>
    </location>
</feature>
<evidence type="ECO:0000256" key="8">
    <source>
        <dbReference type="ARBA" id="ARBA00023326"/>
    </source>
</evidence>
<evidence type="ECO:0000256" key="2">
    <source>
        <dbReference type="ARBA" id="ARBA00010838"/>
    </source>
</evidence>
<dbReference type="Gene3D" id="3.20.20.80">
    <property type="entry name" value="Glycosidases"/>
    <property type="match status" value="1"/>
</dbReference>
<comment type="catalytic activity">
    <reaction evidence="1 10">
        <text>Hydrolysis of terminal, non-reducing beta-D-glucosyl residues with release of beta-D-glucose.</text>
        <dbReference type="EC" id="3.2.1.21"/>
    </reaction>
</comment>
<dbReference type="PRINTS" id="PR00131">
    <property type="entry name" value="GLHYDRLASE1"/>
</dbReference>
<dbReference type="RefSeq" id="WP_380075813.1">
    <property type="nucleotide sequence ID" value="NZ_JBHRZF010000025.1"/>
</dbReference>
<dbReference type="PROSITE" id="PS00572">
    <property type="entry name" value="GLYCOSYL_HYDROL_F1_1"/>
    <property type="match status" value="1"/>
</dbReference>
<keyword evidence="8" id="KW-0624">Polysaccharide degradation</keyword>
<evidence type="ECO:0000256" key="1">
    <source>
        <dbReference type="ARBA" id="ARBA00000448"/>
    </source>
</evidence>
<dbReference type="GO" id="GO:0008422">
    <property type="term" value="F:beta-glucosidase activity"/>
    <property type="evidence" value="ECO:0007669"/>
    <property type="project" value="UniProtKB-EC"/>
</dbReference>
<evidence type="ECO:0000313" key="12">
    <source>
        <dbReference type="Proteomes" id="UP001595748"/>
    </source>
</evidence>